<dbReference type="AlphaFoldDB" id="A0A914CRA6"/>
<dbReference type="Proteomes" id="UP000887540">
    <property type="component" value="Unplaced"/>
</dbReference>
<evidence type="ECO:0000313" key="2">
    <source>
        <dbReference type="WBParaSite" id="ACRNAN_scaffold134.g17362.t1"/>
    </source>
</evidence>
<accession>A0A914CRA6</accession>
<sequence length="102" mass="11703">MMKSTTQLYVERLEKEAMDNEGLIQDETHLLEKPTSVKRSKLAVKKKKFFFKKDQLQKTGIGAMYNQAMDSSTAYHSRVGNFNVECIHCGAVHFVILLSLNY</sequence>
<dbReference type="WBParaSite" id="ACRNAN_scaffold134.g17362.t1">
    <property type="protein sequence ID" value="ACRNAN_scaffold134.g17362.t1"/>
    <property type="gene ID" value="ACRNAN_scaffold134.g17362"/>
</dbReference>
<name>A0A914CRA6_9BILA</name>
<protein>
    <submittedName>
        <fullName evidence="2">Uncharacterized protein</fullName>
    </submittedName>
</protein>
<reference evidence="2" key="1">
    <citation type="submission" date="2022-11" db="UniProtKB">
        <authorList>
            <consortium name="WormBaseParasite"/>
        </authorList>
    </citation>
    <scope>IDENTIFICATION</scope>
</reference>
<evidence type="ECO:0000313" key="1">
    <source>
        <dbReference type="Proteomes" id="UP000887540"/>
    </source>
</evidence>
<keyword evidence="1" id="KW-1185">Reference proteome</keyword>
<organism evidence="1 2">
    <name type="scientific">Acrobeloides nanus</name>
    <dbReference type="NCBI Taxonomy" id="290746"/>
    <lineage>
        <taxon>Eukaryota</taxon>
        <taxon>Metazoa</taxon>
        <taxon>Ecdysozoa</taxon>
        <taxon>Nematoda</taxon>
        <taxon>Chromadorea</taxon>
        <taxon>Rhabditida</taxon>
        <taxon>Tylenchina</taxon>
        <taxon>Cephalobomorpha</taxon>
        <taxon>Cephaloboidea</taxon>
        <taxon>Cephalobidae</taxon>
        <taxon>Acrobeloides</taxon>
    </lineage>
</organism>
<proteinExistence type="predicted"/>